<accession>A0A0F8TJ09</accession>
<gene>
    <name evidence="2" type="ORF">DU78_02770</name>
</gene>
<dbReference type="PATRIC" id="fig|2209.90.peg.607"/>
<feature type="domain" description="Insertion element IS402-like" evidence="1">
    <location>
        <begin position="12"/>
        <end position="66"/>
    </location>
</feature>
<evidence type="ECO:0000313" key="3">
    <source>
        <dbReference type="Proteomes" id="UP000034842"/>
    </source>
</evidence>
<dbReference type="PANTHER" id="PTHR30007:SF0">
    <property type="entry name" value="TRANSPOSASE"/>
    <property type="match status" value="1"/>
</dbReference>
<protein>
    <recommendedName>
        <fullName evidence="1">Insertion element IS402-like domain-containing protein</fullName>
    </recommendedName>
</protein>
<sequence length="68" mass="8063">MTKRKIGYDYEISDEFWNKIKPLLSLPKPKKKAGRPRKDDRKIMSGIFYVLRTGCQWKLLPRFYGAPS</sequence>
<dbReference type="EMBL" id="JJQT01000113">
    <property type="protein sequence ID" value="KKH78951.1"/>
    <property type="molecule type" value="Genomic_DNA"/>
</dbReference>
<evidence type="ECO:0000313" key="2">
    <source>
        <dbReference type="EMBL" id="KKH78951.1"/>
    </source>
</evidence>
<dbReference type="AlphaFoldDB" id="A0A0F8TJ09"/>
<dbReference type="RefSeq" id="WP_048050048.1">
    <property type="nucleotide sequence ID" value="NZ_JJQT01000113.1"/>
</dbReference>
<dbReference type="PANTHER" id="PTHR30007">
    <property type="entry name" value="PHP DOMAIN PROTEIN"/>
    <property type="match status" value="1"/>
</dbReference>
<dbReference type="InterPro" id="IPR025161">
    <property type="entry name" value="IS402-like_dom"/>
</dbReference>
<evidence type="ECO:0000259" key="1">
    <source>
        <dbReference type="Pfam" id="PF13340"/>
    </source>
</evidence>
<proteinExistence type="predicted"/>
<dbReference type="Proteomes" id="UP000034842">
    <property type="component" value="Unassembled WGS sequence"/>
</dbReference>
<feature type="non-terminal residue" evidence="2">
    <location>
        <position position="68"/>
    </location>
</feature>
<dbReference type="Pfam" id="PF13340">
    <property type="entry name" value="DUF4096"/>
    <property type="match status" value="1"/>
</dbReference>
<comment type="caution">
    <text evidence="2">The sequence shown here is derived from an EMBL/GenBank/DDBJ whole genome shotgun (WGS) entry which is preliminary data.</text>
</comment>
<organism evidence="2 3">
    <name type="scientific">Methanosarcina mazei</name>
    <name type="common">Methanosarcina frisia</name>
    <dbReference type="NCBI Taxonomy" id="2209"/>
    <lineage>
        <taxon>Archaea</taxon>
        <taxon>Methanobacteriati</taxon>
        <taxon>Methanobacteriota</taxon>
        <taxon>Stenosarchaea group</taxon>
        <taxon>Methanomicrobia</taxon>
        <taxon>Methanosarcinales</taxon>
        <taxon>Methanosarcinaceae</taxon>
        <taxon>Methanosarcina</taxon>
    </lineage>
</organism>
<reference evidence="2 3" key="1">
    <citation type="journal article" date="2015" name="ISME J.">
        <title>Genomic and phenotypic differentiation among Methanosarcina mazei populations from Columbia River sediment.</title>
        <authorList>
            <person name="Youngblut N.D."/>
            <person name="Wirth J.S."/>
            <person name="Henriksen J.R."/>
            <person name="Smith M."/>
            <person name="Simon H."/>
            <person name="Metcalf W.W."/>
            <person name="Whitaker R.J."/>
        </authorList>
    </citation>
    <scope>NUCLEOTIDE SEQUENCE [LARGE SCALE GENOMIC DNA]</scope>
    <source>
        <strain evidence="2 3">1.H.M.1A.3</strain>
    </source>
</reference>
<name>A0A0F8TJ09_METMZ</name>